<keyword evidence="4" id="KW-0145">Chemotaxis</keyword>
<keyword evidence="17" id="KW-1185">Reference proteome</keyword>
<evidence type="ECO:0000256" key="9">
    <source>
        <dbReference type="ARBA" id="ARBA00023224"/>
    </source>
</evidence>
<dbReference type="InterPro" id="IPR003660">
    <property type="entry name" value="HAMP_dom"/>
</dbReference>
<evidence type="ECO:0000259" key="15">
    <source>
        <dbReference type="PROSITE" id="PS50885"/>
    </source>
</evidence>
<evidence type="ECO:0000259" key="14">
    <source>
        <dbReference type="PROSITE" id="PS50111"/>
    </source>
</evidence>
<dbReference type="OrthoDB" id="9806477at2"/>
<feature type="domain" description="Methyl-accepting transducer" evidence="14">
    <location>
        <begin position="271"/>
        <end position="500"/>
    </location>
</feature>
<dbReference type="Pfam" id="PF00015">
    <property type="entry name" value="MCPsignal"/>
    <property type="match status" value="1"/>
</dbReference>
<dbReference type="CDD" id="cd11386">
    <property type="entry name" value="MCP_signal"/>
    <property type="match status" value="1"/>
</dbReference>
<dbReference type="CDD" id="cd06225">
    <property type="entry name" value="HAMP"/>
    <property type="match status" value="1"/>
</dbReference>
<evidence type="ECO:0000256" key="2">
    <source>
        <dbReference type="ARBA" id="ARBA00022475"/>
    </source>
</evidence>
<keyword evidence="8 13" id="KW-0472">Membrane</keyword>
<comment type="caution">
    <text evidence="16">The sequence shown here is derived from an EMBL/GenBank/DDBJ whole genome shotgun (WGS) entry which is preliminary data.</text>
</comment>
<dbReference type="PANTHER" id="PTHR43531:SF14">
    <property type="entry name" value="METHYL-ACCEPTING CHEMOTAXIS PROTEIN I-RELATED"/>
    <property type="match status" value="1"/>
</dbReference>
<dbReference type="GO" id="GO:0007165">
    <property type="term" value="P:signal transduction"/>
    <property type="evidence" value="ECO:0007669"/>
    <property type="project" value="UniProtKB-KW"/>
</dbReference>
<evidence type="ECO:0000256" key="8">
    <source>
        <dbReference type="ARBA" id="ARBA00023136"/>
    </source>
</evidence>
<name>A0A2N7VXT7_9BURK</name>
<keyword evidence="12" id="KW-0175">Coiled coil</keyword>
<evidence type="ECO:0000256" key="11">
    <source>
        <dbReference type="PROSITE-ProRule" id="PRU00284"/>
    </source>
</evidence>
<evidence type="ECO:0000256" key="1">
    <source>
        <dbReference type="ARBA" id="ARBA00004429"/>
    </source>
</evidence>
<dbReference type="PROSITE" id="PS50885">
    <property type="entry name" value="HAMP"/>
    <property type="match status" value="1"/>
</dbReference>
<dbReference type="SMART" id="SM00283">
    <property type="entry name" value="MA"/>
    <property type="match status" value="1"/>
</dbReference>
<organism evidence="16 17">
    <name type="scientific">Trinickia dabaoshanensis</name>
    <dbReference type="NCBI Taxonomy" id="564714"/>
    <lineage>
        <taxon>Bacteria</taxon>
        <taxon>Pseudomonadati</taxon>
        <taxon>Pseudomonadota</taxon>
        <taxon>Betaproteobacteria</taxon>
        <taxon>Burkholderiales</taxon>
        <taxon>Burkholderiaceae</taxon>
        <taxon>Trinickia</taxon>
    </lineage>
</organism>
<dbReference type="GO" id="GO:0005886">
    <property type="term" value="C:plasma membrane"/>
    <property type="evidence" value="ECO:0007669"/>
    <property type="project" value="UniProtKB-SubCell"/>
</dbReference>
<evidence type="ECO:0000256" key="3">
    <source>
        <dbReference type="ARBA" id="ARBA00022481"/>
    </source>
</evidence>
<dbReference type="Pfam" id="PF02203">
    <property type="entry name" value="TarH"/>
    <property type="match status" value="1"/>
</dbReference>
<dbReference type="RefSeq" id="WP_102644363.1">
    <property type="nucleotide sequence ID" value="NZ_PNYA01000004.1"/>
</dbReference>
<dbReference type="SMART" id="SM00304">
    <property type="entry name" value="HAMP"/>
    <property type="match status" value="2"/>
</dbReference>
<keyword evidence="5" id="KW-0997">Cell inner membrane</keyword>
<dbReference type="FunFam" id="1.10.287.950:FF:000001">
    <property type="entry name" value="Methyl-accepting chemotaxis sensory transducer"/>
    <property type="match status" value="1"/>
</dbReference>
<dbReference type="InterPro" id="IPR004090">
    <property type="entry name" value="Chemotax_Me-accpt_rcpt"/>
</dbReference>
<evidence type="ECO:0000256" key="12">
    <source>
        <dbReference type="SAM" id="Coils"/>
    </source>
</evidence>
<evidence type="ECO:0000256" key="13">
    <source>
        <dbReference type="SAM" id="Phobius"/>
    </source>
</evidence>
<dbReference type="Pfam" id="PF00672">
    <property type="entry name" value="HAMP"/>
    <property type="match status" value="1"/>
</dbReference>
<dbReference type="InterPro" id="IPR051310">
    <property type="entry name" value="MCP_chemotaxis"/>
</dbReference>
<evidence type="ECO:0000256" key="4">
    <source>
        <dbReference type="ARBA" id="ARBA00022500"/>
    </source>
</evidence>
<accession>A0A2N7VXT7</accession>
<sequence>MRISLSIRGGLAAAIAGYTALLVLVIAGAIAMLSAGNAALAAMYRDDTAALLHLKTSSEQLLVLRGGLSEVEQLISAGQPAQAQIARLHRLLAQSNDELAAYRQLHRPDAVEKDLLDVLLTRRQALMSQTVQKALSQLDADNMVDFLSTQREAPPALFSAYQDAIAALENLQVEREKARFEAADLRFHRALWVLGAAALLAIAVGVSTQRALSRAIVTPVNSAVDHFERIAKGDLTHTVSIARMNEMGHLLTRLNQMQAGLAQTVSQVRASTESIVGDARAIAHGNMELSDQTEQQAASLQEAAASIEQLTATVRQTAENARNARTYAGSAAEIALRGGDAMGRVVSTMNAISTSSAQIAGIVGVIEGIAFQTNILALNAAVEAARAGENGRGFAVVAAEVRNLAQRSASAAKEIKTLIGDSTQRVDGGSALVGEAGATMSELAHAVERVRTIIAEISLASEQQSIGIEQVNTSVAHMEQAMQRNAALAEQASAAAASLEDQSHRLDQAVARFRLARDSG</sequence>
<keyword evidence="9 11" id="KW-0807">Transducer</keyword>
<reference evidence="16 17" key="1">
    <citation type="submission" date="2018-01" db="EMBL/GenBank/DDBJ databases">
        <title>Whole genome analyses suggest that Burkholderia sensu lato contains two further novel genera in the rhizoxinica-symbiotica group Mycetohabitans gen. nov., and Trinickia gen. nov.: implications for the evolution of diazotrophy and nodulation in the Burkholderiaceae.</title>
        <authorList>
            <person name="Estrada-de los Santos P."/>
            <person name="Palmer M."/>
            <person name="Chavez-Ramirez B."/>
            <person name="Beukes C."/>
            <person name="Steenkamp E.T."/>
            <person name="Hirsch A.M."/>
            <person name="Manyaka P."/>
            <person name="Maluk M."/>
            <person name="Lafos M."/>
            <person name="Crook M."/>
            <person name="Gross E."/>
            <person name="Simon M.F."/>
            <person name="Bueno dos Reis Junior F."/>
            <person name="Poole P.S."/>
            <person name="Venter S.N."/>
            <person name="James E.K."/>
        </authorList>
    </citation>
    <scope>NUCLEOTIDE SEQUENCE [LARGE SCALE GENOMIC DNA]</scope>
    <source>
        <strain evidence="16 17">GIMN1.004</strain>
    </source>
</reference>
<keyword evidence="2" id="KW-1003">Cell membrane</keyword>
<evidence type="ECO:0000256" key="5">
    <source>
        <dbReference type="ARBA" id="ARBA00022519"/>
    </source>
</evidence>
<dbReference type="EMBL" id="PNYA01000004">
    <property type="protein sequence ID" value="PMS21963.1"/>
    <property type="molecule type" value="Genomic_DNA"/>
</dbReference>
<evidence type="ECO:0000256" key="7">
    <source>
        <dbReference type="ARBA" id="ARBA00022989"/>
    </source>
</evidence>
<dbReference type="PROSITE" id="PS50111">
    <property type="entry name" value="CHEMOTAXIS_TRANSDUC_2"/>
    <property type="match status" value="1"/>
</dbReference>
<feature type="coiled-coil region" evidence="12">
    <location>
        <begin position="290"/>
        <end position="320"/>
    </location>
</feature>
<keyword evidence="3" id="KW-0488">Methylation</keyword>
<evidence type="ECO:0000256" key="6">
    <source>
        <dbReference type="ARBA" id="ARBA00022692"/>
    </source>
</evidence>
<keyword evidence="7 13" id="KW-1133">Transmembrane helix</keyword>
<proteinExistence type="inferred from homology"/>
<gene>
    <name evidence="16" type="ORF">C0Z18_05375</name>
</gene>
<dbReference type="Gene3D" id="1.10.287.950">
    <property type="entry name" value="Methyl-accepting chemotaxis protein"/>
    <property type="match status" value="1"/>
</dbReference>
<evidence type="ECO:0000313" key="17">
    <source>
        <dbReference type="Proteomes" id="UP000235616"/>
    </source>
</evidence>
<dbReference type="PRINTS" id="PR00260">
    <property type="entry name" value="CHEMTRNSDUCR"/>
</dbReference>
<dbReference type="AlphaFoldDB" id="A0A2N7VXT7"/>
<comment type="similarity">
    <text evidence="10">Belongs to the methyl-accepting chemotaxis (MCP) protein family.</text>
</comment>
<evidence type="ECO:0000313" key="16">
    <source>
        <dbReference type="EMBL" id="PMS21963.1"/>
    </source>
</evidence>
<dbReference type="SUPFAM" id="SSF58104">
    <property type="entry name" value="Methyl-accepting chemotaxis protein (MCP) signaling domain"/>
    <property type="match status" value="1"/>
</dbReference>
<feature type="domain" description="HAMP" evidence="15">
    <location>
        <begin position="214"/>
        <end position="266"/>
    </location>
</feature>
<feature type="transmembrane region" description="Helical" evidence="13">
    <location>
        <begin position="12"/>
        <end position="35"/>
    </location>
</feature>
<dbReference type="GO" id="GO:0006935">
    <property type="term" value="P:chemotaxis"/>
    <property type="evidence" value="ECO:0007669"/>
    <property type="project" value="UniProtKB-KW"/>
</dbReference>
<dbReference type="GO" id="GO:0004888">
    <property type="term" value="F:transmembrane signaling receptor activity"/>
    <property type="evidence" value="ECO:0007669"/>
    <property type="project" value="InterPro"/>
</dbReference>
<dbReference type="Proteomes" id="UP000235616">
    <property type="component" value="Unassembled WGS sequence"/>
</dbReference>
<dbReference type="InterPro" id="IPR004089">
    <property type="entry name" value="MCPsignal_dom"/>
</dbReference>
<protein>
    <submittedName>
        <fullName evidence="16">Methyl-accepting chemotaxis protein</fullName>
    </submittedName>
</protein>
<comment type="subcellular location">
    <subcellularLocation>
        <location evidence="1">Cell inner membrane</location>
        <topology evidence="1">Multi-pass membrane protein</topology>
    </subcellularLocation>
</comment>
<evidence type="ECO:0000256" key="10">
    <source>
        <dbReference type="ARBA" id="ARBA00029447"/>
    </source>
</evidence>
<dbReference type="PANTHER" id="PTHR43531">
    <property type="entry name" value="PROTEIN ICFG"/>
    <property type="match status" value="1"/>
</dbReference>
<dbReference type="InterPro" id="IPR003122">
    <property type="entry name" value="Tar_rcpt_lig-bd"/>
</dbReference>
<keyword evidence="6 13" id="KW-0812">Transmembrane</keyword>